<proteinExistence type="predicted"/>
<sequence>MMDAECRRHRLAARRLLILLPDN</sequence>
<protein>
    <submittedName>
        <fullName evidence="1">Uncharacterized protein</fullName>
    </submittedName>
</protein>
<dbReference type="AlphaFoldDB" id="A0A8S3CQB4"/>
<evidence type="ECO:0000313" key="2">
    <source>
        <dbReference type="Proteomes" id="UP000681720"/>
    </source>
</evidence>
<feature type="non-terminal residue" evidence="1">
    <location>
        <position position="23"/>
    </location>
</feature>
<accession>A0A8S3CQB4</accession>
<evidence type="ECO:0000313" key="1">
    <source>
        <dbReference type="EMBL" id="CAF4910240.1"/>
    </source>
</evidence>
<dbReference type="EMBL" id="CAJOBJ010178740">
    <property type="protein sequence ID" value="CAF4910240.1"/>
    <property type="molecule type" value="Genomic_DNA"/>
</dbReference>
<dbReference type="Proteomes" id="UP000681720">
    <property type="component" value="Unassembled WGS sequence"/>
</dbReference>
<comment type="caution">
    <text evidence="1">The sequence shown here is derived from an EMBL/GenBank/DDBJ whole genome shotgun (WGS) entry which is preliminary data.</text>
</comment>
<reference evidence="1" key="1">
    <citation type="submission" date="2021-02" db="EMBL/GenBank/DDBJ databases">
        <authorList>
            <person name="Nowell W R."/>
        </authorList>
    </citation>
    <scope>NUCLEOTIDE SEQUENCE</scope>
</reference>
<gene>
    <name evidence="1" type="ORF">GIL414_LOCUS52288</name>
</gene>
<name>A0A8S3CQB4_9BILA</name>
<organism evidence="1 2">
    <name type="scientific">Rotaria magnacalcarata</name>
    <dbReference type="NCBI Taxonomy" id="392030"/>
    <lineage>
        <taxon>Eukaryota</taxon>
        <taxon>Metazoa</taxon>
        <taxon>Spiralia</taxon>
        <taxon>Gnathifera</taxon>
        <taxon>Rotifera</taxon>
        <taxon>Eurotatoria</taxon>
        <taxon>Bdelloidea</taxon>
        <taxon>Philodinida</taxon>
        <taxon>Philodinidae</taxon>
        <taxon>Rotaria</taxon>
    </lineage>
</organism>